<feature type="compositionally biased region" description="Pro residues" evidence="5">
    <location>
        <begin position="87"/>
        <end position="97"/>
    </location>
</feature>
<evidence type="ECO:0000256" key="4">
    <source>
        <dbReference type="SAM" id="Coils"/>
    </source>
</evidence>
<evidence type="ECO:0000256" key="2">
    <source>
        <dbReference type="ARBA" id="ARBA00023034"/>
    </source>
</evidence>
<dbReference type="GO" id="GO:0007030">
    <property type="term" value="P:Golgi organization"/>
    <property type="evidence" value="ECO:0007669"/>
    <property type="project" value="TreeGrafter"/>
</dbReference>
<feature type="coiled-coil region" evidence="4">
    <location>
        <begin position="121"/>
        <end position="148"/>
    </location>
</feature>
<sequence length="1214" mass="137648">MAWFEGLSSLKGQLSNLAKGVLTDDTEEDPPTSHDQSTPSQNPSSRPETSTASPSVAPEEGWNGPLLATDTFIGQDAPTSTWNDVPMPHPAQSPQPGPSRQEGDDGSVISKGFASLLSFGAPDLNDQLKALQEENRILREDNESKAREIRSYTRIITDLESTVAVGQDVNSNLSTGMEELDLQHQQAIEQVLTDKEDTQKQYEQLQLRYAELESRFVEMEKELNKPKPQFTCSGTDPSEEHEADKEDLLRELEVRDKELELVEQENERLNELVKILNADLDNAREALPSIPENSEELELRVSALEGDNLVLREVRTNLETEVAASRGHISELSRRVNELNAMLKNQENVMIDYNKLTETNSQKEQQLTHNRSYIEKLEKDLLQLREESVIVVEGLKSELADKKAYIERLEEGSEASKLFLQDENAKIDKKIAEFKKLSDLVLESDALKEEFNAYKSKAESDYKLLETELHSLKQNEQGNELTQERVKMLERELESVSEKAKNFSLELKLMKGNEELQSLEIQSLNETKEKLEKELSDNRVMEATIVEQDQTITSLEMKCKAMESAFEEDRKNMMIEVDSLRNSLSEFQIYKDLNRETVLELKKQLEEKEDELFKQSELYFGKLSQMETEICAKDKENIAMAAKLKELEISMAEMEKNIKQLKEDASEIEVIKKEKADILEETKKLKNELELFRMTENQVGVLVARNKEYASKLEEEDEKNRSLQNENDELRRSLELKHAESFGYNSEIQRLNNALQLEISKSEKLAKDNAQITNSYAQLQCQVQEKAGAFEQVDADKNKQISALTQEVETLKNQLEYVSHLLKSVERGEGEGQGETPPQQKTCANGCAETQEELGRLTAALLREQTENKLLKNSVDELNEKLSKDNAQLVMLKEHLFGIEETYTNELMVAQNKIDELSSKLSQADDRARTSSTAYTSANIRANQQVESLSQQVRLLTEHKEKLEGELSLAEDNYQKQSAAITNLQAVLHQFQRDKQSDIEFETERMRQKLAASNARNEELQMEMKVLQEQLVETKKGLAAANRLSDQLDLKVQLIESLTSQVNELNFKLKAEEAKVQAAYTNVEGKVDRNLVKNLVTGYVCSPPNSKLQVLKVIAQVLDLNREDRIKMGLEPGTSAHHQSLSEAFIRFLESESQPKPIVPLSQPNSTPPSRKTSQSGPVTLLLPTDELPTMPHFSIGRHSAGSILKDVMKESNA</sequence>
<evidence type="ECO:0000259" key="6">
    <source>
        <dbReference type="PROSITE" id="PS50913"/>
    </source>
</evidence>
<feature type="coiled-coil region" evidence="4">
    <location>
        <begin position="591"/>
        <end position="740"/>
    </location>
</feature>
<accession>A0A0K8T8U8</accession>
<name>A0A0K8T8U8_LYGHE</name>
<dbReference type="PANTHER" id="PTHR18921:SF2">
    <property type="entry name" value="THYROID RECEPTOR-INTERACTING PROTEIN 11"/>
    <property type="match status" value="1"/>
</dbReference>
<feature type="coiled-coil region" evidence="4">
    <location>
        <begin position="861"/>
        <end position="1075"/>
    </location>
</feature>
<evidence type="ECO:0000313" key="7">
    <source>
        <dbReference type="EMBL" id="JAG61555.1"/>
    </source>
</evidence>
<keyword evidence="3 4" id="KW-0175">Coiled coil</keyword>
<feature type="compositionally biased region" description="Polar residues" evidence="5">
    <location>
        <begin position="33"/>
        <end position="54"/>
    </location>
</feature>
<dbReference type="EMBL" id="GBRD01004266">
    <property type="protein sequence ID" value="JAG61555.1"/>
    <property type="molecule type" value="Transcribed_RNA"/>
</dbReference>
<dbReference type="PROSITE" id="PS50913">
    <property type="entry name" value="GRIP"/>
    <property type="match status" value="1"/>
</dbReference>
<comment type="subcellular location">
    <subcellularLocation>
        <location evidence="1">Golgi apparatus</location>
    </subcellularLocation>
</comment>
<dbReference type="PANTHER" id="PTHR18921">
    <property type="entry name" value="MYOSIN HEAVY CHAIN - RELATED"/>
    <property type="match status" value="1"/>
</dbReference>
<reference evidence="7" key="1">
    <citation type="submission" date="2014-09" db="EMBL/GenBank/DDBJ databases">
        <authorList>
            <person name="Magalhaes I.L.F."/>
            <person name="Oliveira U."/>
            <person name="Santos F.R."/>
            <person name="Vidigal T.H.D.A."/>
            <person name="Brescovit A.D."/>
            <person name="Santos A.J."/>
        </authorList>
    </citation>
    <scope>NUCLEOTIDE SEQUENCE</scope>
</reference>
<dbReference type="GO" id="GO:0005794">
    <property type="term" value="C:Golgi apparatus"/>
    <property type="evidence" value="ECO:0007669"/>
    <property type="project" value="UniProtKB-SubCell"/>
</dbReference>
<feature type="domain" description="GRIP" evidence="6">
    <location>
        <begin position="1082"/>
        <end position="1131"/>
    </location>
</feature>
<feature type="compositionally biased region" description="Polar residues" evidence="5">
    <location>
        <begin position="1162"/>
        <end position="1178"/>
    </location>
</feature>
<feature type="coiled-coil region" evidence="4">
    <location>
        <begin position="329"/>
        <end position="356"/>
    </location>
</feature>
<evidence type="ECO:0000256" key="3">
    <source>
        <dbReference type="ARBA" id="ARBA00023054"/>
    </source>
</evidence>
<proteinExistence type="predicted"/>
<dbReference type="GO" id="GO:0031267">
    <property type="term" value="F:small GTPase binding"/>
    <property type="evidence" value="ECO:0007669"/>
    <property type="project" value="TreeGrafter"/>
</dbReference>
<dbReference type="InterPro" id="IPR000237">
    <property type="entry name" value="GRIP_dom"/>
</dbReference>
<keyword evidence="2" id="KW-0333">Golgi apparatus</keyword>
<dbReference type="SMR" id="A0A0K8T8U8"/>
<dbReference type="AlphaFoldDB" id="A0A0K8T8U8"/>
<feature type="region of interest" description="Disordered" evidence="5">
    <location>
        <begin position="18"/>
        <end position="108"/>
    </location>
</feature>
<protein>
    <recommendedName>
        <fullName evidence="6">GRIP domain-containing protein</fullName>
    </recommendedName>
</protein>
<feature type="coiled-coil region" evidence="4">
    <location>
        <begin position="188"/>
        <end position="286"/>
    </location>
</feature>
<dbReference type="GO" id="GO:0006888">
    <property type="term" value="P:endoplasmic reticulum to Golgi vesicle-mediated transport"/>
    <property type="evidence" value="ECO:0007669"/>
    <property type="project" value="TreeGrafter"/>
</dbReference>
<feature type="region of interest" description="Disordered" evidence="5">
    <location>
        <begin position="1156"/>
        <end position="1180"/>
    </location>
</feature>
<evidence type="ECO:0000256" key="5">
    <source>
        <dbReference type="SAM" id="MobiDB-lite"/>
    </source>
</evidence>
<feature type="coiled-coil region" evidence="4">
    <location>
        <begin position="455"/>
        <end position="544"/>
    </location>
</feature>
<organism evidence="7">
    <name type="scientific">Lygus hesperus</name>
    <name type="common">Western plant bug</name>
    <dbReference type="NCBI Taxonomy" id="30085"/>
    <lineage>
        <taxon>Eukaryota</taxon>
        <taxon>Metazoa</taxon>
        <taxon>Ecdysozoa</taxon>
        <taxon>Arthropoda</taxon>
        <taxon>Hexapoda</taxon>
        <taxon>Insecta</taxon>
        <taxon>Pterygota</taxon>
        <taxon>Neoptera</taxon>
        <taxon>Paraneoptera</taxon>
        <taxon>Hemiptera</taxon>
        <taxon>Heteroptera</taxon>
        <taxon>Panheteroptera</taxon>
        <taxon>Cimicomorpha</taxon>
        <taxon>Miridae</taxon>
        <taxon>Mirini</taxon>
        <taxon>Lygus</taxon>
    </lineage>
</organism>
<evidence type="ECO:0000256" key="1">
    <source>
        <dbReference type="ARBA" id="ARBA00004555"/>
    </source>
</evidence>